<accession>A0A1Y3PI80</accession>
<evidence type="ECO:0008006" key="3">
    <source>
        <dbReference type="Google" id="ProtNLM"/>
    </source>
</evidence>
<evidence type="ECO:0000313" key="2">
    <source>
        <dbReference type="Proteomes" id="UP000196475"/>
    </source>
</evidence>
<dbReference type="GO" id="GO:0006355">
    <property type="term" value="P:regulation of DNA-templated transcription"/>
    <property type="evidence" value="ECO:0007669"/>
    <property type="project" value="InterPro"/>
</dbReference>
<dbReference type="SUPFAM" id="SSF47598">
    <property type="entry name" value="Ribbon-helix-helix"/>
    <property type="match status" value="1"/>
</dbReference>
<proteinExistence type="predicted"/>
<evidence type="ECO:0000313" key="1">
    <source>
        <dbReference type="EMBL" id="OUM87051.1"/>
    </source>
</evidence>
<dbReference type="InterPro" id="IPR010985">
    <property type="entry name" value="Ribbon_hlx_hlx"/>
</dbReference>
<protein>
    <recommendedName>
        <fullName evidence="3">Ribbon-helix-helix protein CopG domain-containing protein</fullName>
    </recommendedName>
</protein>
<dbReference type="CDD" id="cd21631">
    <property type="entry name" value="RHH_CopG_NikR-like"/>
    <property type="match status" value="1"/>
</dbReference>
<sequence length="82" mass="9760">MKAKHSGKKVRKQIYLGQEQNDKIKQIAMRRRWTEAEVIREAIDEYMKKQEQNDPLLKLFDLTDSNPIDGSVHHDQYIYGNE</sequence>
<dbReference type="Gene3D" id="1.10.1220.10">
    <property type="entry name" value="Met repressor-like"/>
    <property type="match status" value="1"/>
</dbReference>
<dbReference type="AlphaFoldDB" id="A0A1Y3PI80"/>
<reference evidence="2" key="1">
    <citation type="submission" date="2016-06" db="EMBL/GenBank/DDBJ databases">
        <authorList>
            <person name="Nascimento L."/>
            <person name="Pereira R.V."/>
            <person name="Martins L.F."/>
            <person name="Quaggio R.B."/>
            <person name="Silva A.M."/>
            <person name="Setubal J.C."/>
        </authorList>
    </citation>
    <scope>NUCLEOTIDE SEQUENCE [LARGE SCALE GENOMIC DNA]</scope>
</reference>
<dbReference type="EMBL" id="LZRT01000080">
    <property type="protein sequence ID" value="OUM87051.1"/>
    <property type="molecule type" value="Genomic_DNA"/>
</dbReference>
<name>A0A1Y3PI80_9BACI</name>
<organism evidence="1 2">
    <name type="scientific">Bacillus thermozeamaize</name>
    <dbReference type="NCBI Taxonomy" id="230954"/>
    <lineage>
        <taxon>Bacteria</taxon>
        <taxon>Bacillati</taxon>
        <taxon>Bacillota</taxon>
        <taxon>Bacilli</taxon>
        <taxon>Bacillales</taxon>
        <taxon>Bacillaceae</taxon>
        <taxon>Bacillus</taxon>
    </lineage>
</organism>
<dbReference type="InterPro" id="IPR013321">
    <property type="entry name" value="Arc_rbn_hlx_hlx"/>
</dbReference>
<comment type="caution">
    <text evidence="1">The sequence shown here is derived from an EMBL/GenBank/DDBJ whole genome shotgun (WGS) entry which is preliminary data.</text>
</comment>
<gene>
    <name evidence="1" type="ORF">BAA01_16720</name>
</gene>
<dbReference type="Proteomes" id="UP000196475">
    <property type="component" value="Unassembled WGS sequence"/>
</dbReference>